<feature type="coiled-coil region" evidence="1">
    <location>
        <begin position="165"/>
        <end position="234"/>
    </location>
</feature>
<dbReference type="Proteomes" id="UP001365405">
    <property type="component" value="Unassembled WGS sequence"/>
</dbReference>
<organism evidence="4 5">
    <name type="scientific">Pseudaquabacterium inlustre</name>
    <dbReference type="NCBI Taxonomy" id="2984192"/>
    <lineage>
        <taxon>Bacteria</taxon>
        <taxon>Pseudomonadati</taxon>
        <taxon>Pseudomonadota</taxon>
        <taxon>Betaproteobacteria</taxon>
        <taxon>Burkholderiales</taxon>
        <taxon>Sphaerotilaceae</taxon>
        <taxon>Pseudaquabacterium</taxon>
    </lineage>
</organism>
<dbReference type="InterPro" id="IPR001650">
    <property type="entry name" value="Helicase_C-like"/>
</dbReference>
<dbReference type="Pfam" id="PF04851">
    <property type="entry name" value="ResIII"/>
    <property type="match status" value="1"/>
</dbReference>
<evidence type="ECO:0000313" key="4">
    <source>
        <dbReference type="EMBL" id="MEK8052180.1"/>
    </source>
</evidence>
<keyword evidence="5" id="KW-1185">Reference proteome</keyword>
<evidence type="ECO:0000259" key="2">
    <source>
        <dbReference type="PROSITE" id="PS51192"/>
    </source>
</evidence>
<dbReference type="CDD" id="cd18032">
    <property type="entry name" value="DEXHc_RE_I_III_res"/>
    <property type="match status" value="1"/>
</dbReference>
<sequence>MPGSTESTSNFAFLHARDPLLAQLAVSAERYCHDDPNASLLKLRQFGEAVAQHVAALHGIAATPDRAQADLLADIRRKQVLDGDVLAMLHMLRTQGNEGVHRFEVDARAALSALRIARQLAIWFHRAFRNPPASFKPGPFTAPAAQVSYVAVAARQVDEAPDVDAAAAAARLAALQADLEAARQAVAAAGQDAERARADAAVQAQERALWQQLAQDEERERQRLQADFDAELARIRAETAAAQAKPSAPAHQAQLQATMQAAQQATRDIDLDEAETRALIDHQLRVAGWEADSQRLRFARGAQPEAGRNMAIAEWPTASGPADYVLFCGLQAMAVVEAKRFGLEIASVLGQAERYSLGFEFQRDARPAVPPGWAGGDAKAREQFAGWPAQAATVIGATHFRVPFVFSANGRSYHRQFEAFSGVWHRDVRRPANHAHALPGWHTPEGLLRELAKDVDTAERDLQAEPFGYLGLRPYQERAVQAVEGAIAAGRRTALVAMATGTGKTRTVIGLIYRLLKAKRFQRVLFLVDRSALGEQAQNAFKDARLEQNRRFTEIYELKELADITPDAATKVHVATVQGMVRRLFAGDAGDMPVDRYDCIIIDEAHRGYILDREMGEGELLFRDETDYISAYRRVLDQFDAVKIALTATPAQHTTQIFGLPVYTYSYHEAVIDGWLIDHLPPIRLLTQLAAHGIHFDTGATVTVLNSQGSTAQQVLPDELDYEIDHFNRLVITPDFNRVVCDEIAKHLDPMGDEKTLVFCANDTHADLVVNLLTAALEREHGPVHDKTVLKITGRADKPDELIRLFKNEALPKVAVTVDLLTTGIDVPAITNLVFLRRVRSRILYEQMLGRATRLCPAIGKEHFRIFDAVDLYAALDAVNTMRPVVQNPNVPLPQLLAELQDERAGQLVVGEDGRTGQAITHADELRDQLLVRVRNLLRWAQKLAGQRPELRDGLQRLQLLTGLAPAPLVEHLRGLDVAGLRAFMAQHGQALAALRTEATPTAGVDRVLAPHADQLLGVEHGWGPHQRPEDYLGAFQAFITENRNRLAALEIVLTRPRDLTAEHLRSLRVELARHQFTEPALRTAFAQARQEDVAATVIGYIRQLALGSPLLPFATRVDRAVARLLARGSYTPPQRRWLERIATTLKDQVVVDESTFAQGAYVTHGGFKAVDKVFDGHGKDVIGTLEDEVWSDAA</sequence>
<reference evidence="4 5" key="1">
    <citation type="submission" date="2024-04" db="EMBL/GenBank/DDBJ databases">
        <title>Novel species of the genus Ideonella isolated from streams.</title>
        <authorList>
            <person name="Lu H."/>
        </authorList>
    </citation>
    <scope>NUCLEOTIDE SEQUENCE [LARGE SCALE GENOMIC DNA]</scope>
    <source>
        <strain evidence="4 5">DXS22W</strain>
    </source>
</reference>
<dbReference type="InterPro" id="IPR014001">
    <property type="entry name" value="Helicase_ATP-bd"/>
</dbReference>
<dbReference type="Pfam" id="PF00271">
    <property type="entry name" value="Helicase_C"/>
    <property type="match status" value="1"/>
</dbReference>
<dbReference type="PANTHER" id="PTHR47396">
    <property type="entry name" value="TYPE I RESTRICTION ENZYME ECOKI R PROTEIN"/>
    <property type="match status" value="1"/>
</dbReference>
<feature type="domain" description="Helicase ATP-binding" evidence="2">
    <location>
        <begin position="485"/>
        <end position="668"/>
    </location>
</feature>
<dbReference type="NCBIfam" id="NF008521">
    <property type="entry name" value="PRK11448.1"/>
    <property type="match status" value="1"/>
</dbReference>
<dbReference type="InterPro" id="IPR050742">
    <property type="entry name" value="Helicase_Restrict-Modif_Enz"/>
</dbReference>
<feature type="domain" description="Helicase C-terminal" evidence="3">
    <location>
        <begin position="743"/>
        <end position="904"/>
    </location>
</feature>
<proteinExistence type="predicted"/>
<dbReference type="SMART" id="SM00487">
    <property type="entry name" value="DEXDc"/>
    <property type="match status" value="1"/>
</dbReference>
<dbReference type="EC" id="3.1.21.3" evidence="4"/>
<dbReference type="EMBL" id="JBBUTH010000009">
    <property type="protein sequence ID" value="MEK8052180.1"/>
    <property type="molecule type" value="Genomic_DNA"/>
</dbReference>
<keyword evidence="4" id="KW-0255">Endonuclease</keyword>
<dbReference type="PROSITE" id="PS51194">
    <property type="entry name" value="HELICASE_CTER"/>
    <property type="match status" value="1"/>
</dbReference>
<dbReference type="Gene3D" id="3.90.1570.30">
    <property type="match status" value="1"/>
</dbReference>
<dbReference type="GO" id="GO:0009035">
    <property type="term" value="F:type I site-specific deoxyribonuclease activity"/>
    <property type="evidence" value="ECO:0007669"/>
    <property type="project" value="UniProtKB-EC"/>
</dbReference>
<dbReference type="InterPro" id="IPR027417">
    <property type="entry name" value="P-loop_NTPase"/>
</dbReference>
<dbReference type="CDD" id="cd18799">
    <property type="entry name" value="SF2_C_EcoAI-like"/>
    <property type="match status" value="1"/>
</dbReference>
<dbReference type="PROSITE" id="PS51192">
    <property type="entry name" value="HELICASE_ATP_BIND_1"/>
    <property type="match status" value="1"/>
</dbReference>
<keyword evidence="1" id="KW-0175">Coiled coil</keyword>
<evidence type="ECO:0000256" key="1">
    <source>
        <dbReference type="SAM" id="Coils"/>
    </source>
</evidence>
<dbReference type="SMART" id="SM00490">
    <property type="entry name" value="HELICc"/>
    <property type="match status" value="1"/>
</dbReference>
<dbReference type="Gene3D" id="3.40.50.300">
    <property type="entry name" value="P-loop containing nucleotide triphosphate hydrolases"/>
    <property type="match status" value="2"/>
</dbReference>
<name>A0ABU9CK08_9BURK</name>
<comment type="caution">
    <text evidence="4">The sequence shown here is derived from an EMBL/GenBank/DDBJ whole genome shotgun (WGS) entry which is preliminary data.</text>
</comment>
<keyword evidence="4" id="KW-0540">Nuclease</keyword>
<dbReference type="PANTHER" id="PTHR47396:SF1">
    <property type="entry name" value="ATP-DEPENDENT HELICASE IRC3-RELATED"/>
    <property type="match status" value="1"/>
</dbReference>
<dbReference type="SUPFAM" id="SSF52540">
    <property type="entry name" value="P-loop containing nucleoside triphosphate hydrolases"/>
    <property type="match status" value="1"/>
</dbReference>
<protein>
    <submittedName>
        <fullName evidence="4">Type I restriction-modification system endonuclease</fullName>
        <ecNumber evidence="4">3.1.21.3</ecNumber>
    </submittedName>
</protein>
<evidence type="ECO:0000259" key="3">
    <source>
        <dbReference type="PROSITE" id="PS51194"/>
    </source>
</evidence>
<dbReference type="InterPro" id="IPR006935">
    <property type="entry name" value="Helicase/UvrB_N"/>
</dbReference>
<dbReference type="Pfam" id="PF08463">
    <property type="entry name" value="EcoEI_R_C"/>
    <property type="match status" value="1"/>
</dbReference>
<dbReference type="InterPro" id="IPR013670">
    <property type="entry name" value="EcoEI_R_C_dom"/>
</dbReference>
<evidence type="ECO:0000313" key="5">
    <source>
        <dbReference type="Proteomes" id="UP001365405"/>
    </source>
</evidence>
<dbReference type="RefSeq" id="WP_341411897.1">
    <property type="nucleotide sequence ID" value="NZ_JBBUTH010000009.1"/>
</dbReference>
<accession>A0ABU9CK08</accession>
<keyword evidence="4" id="KW-0378">Hydrolase</keyword>
<gene>
    <name evidence="4" type="primary">hsdR</name>
    <name evidence="4" type="ORF">AACH10_18150</name>
</gene>